<keyword evidence="4" id="KW-1185">Reference proteome</keyword>
<dbReference type="Gene3D" id="2.120.10.10">
    <property type="match status" value="1"/>
</dbReference>
<feature type="region of interest" description="Disordered" evidence="1">
    <location>
        <begin position="184"/>
        <end position="204"/>
    </location>
</feature>
<dbReference type="EMBL" id="CP015136">
    <property type="protein sequence ID" value="AMY09839.1"/>
    <property type="molecule type" value="Genomic_DNA"/>
</dbReference>
<reference evidence="3 4" key="1">
    <citation type="journal article" date="2016" name="Genome Announc.">
        <title>First Complete Genome Sequence of a Subdivision 6 Acidobacterium Strain.</title>
        <authorList>
            <person name="Huang S."/>
            <person name="Vieira S."/>
            <person name="Bunk B."/>
            <person name="Riedel T."/>
            <person name="Sproer C."/>
            <person name="Overmann J."/>
        </authorList>
    </citation>
    <scope>NUCLEOTIDE SEQUENCE [LARGE SCALE GENOMIC DNA]</scope>
    <source>
        <strain evidence="4">DSM 100886 HEG_-6_39</strain>
    </source>
</reference>
<evidence type="ECO:0000313" key="4">
    <source>
        <dbReference type="Proteomes" id="UP000076079"/>
    </source>
</evidence>
<dbReference type="KEGG" id="abac:LuPra_03065"/>
<keyword evidence="2" id="KW-0732">Signal</keyword>
<proteinExistence type="predicted"/>
<feature type="signal peptide" evidence="2">
    <location>
        <begin position="1"/>
        <end position="24"/>
    </location>
</feature>
<reference evidence="4" key="2">
    <citation type="submission" date="2016-04" db="EMBL/GenBank/DDBJ databases">
        <title>First Complete Genome Sequence of a Subdivision 6 Acidobacterium.</title>
        <authorList>
            <person name="Huang S."/>
            <person name="Vieira S."/>
            <person name="Bunk B."/>
            <person name="Riedel T."/>
            <person name="Sproeer C."/>
            <person name="Overmann J."/>
        </authorList>
    </citation>
    <scope>NUCLEOTIDE SEQUENCE [LARGE SCALE GENOMIC DNA]</scope>
    <source>
        <strain evidence="4">DSM 100886 HEG_-6_39</strain>
    </source>
</reference>
<feature type="chain" id="PRO_5007511833" evidence="2">
    <location>
        <begin position="25"/>
        <end position="436"/>
    </location>
</feature>
<dbReference type="AlphaFoldDB" id="A0A143PPU3"/>
<evidence type="ECO:0000256" key="2">
    <source>
        <dbReference type="SAM" id="SignalP"/>
    </source>
</evidence>
<sequence precursor="true">MSRRYLKVLLVAAIAAGLATWPAAAPLPDGGVVAFDVPGRADATPSVAAEQAFVAVAWGASADGKADVFVATSRDGGRAFGAPVQVNRTPGEGRLGGELPPRVALHKVAGQAVPTVTVLWNARGAATGIKVARSTDGGLTFTAPIDLQSDGAIGDRGWPALAVDDRGDAHAVWLDHRGLAARRAAQGETAKTARHGHGAPANGDSSVMAQGSSLFYASSGTGAVKEREITAGVCYCCKTALAAGRGRMLVAAWRHVYPGDLRDIAFAISRDGGRSFSAPSRVSEDGWAINGCPDDGPALVVDAGGVTHIVWPTVIGGDEPVGALFYASSRDGQRFTPRVRIPTLGSPKPMHPQIALAADGTLVVAWDELIDGRRVAALRRLTVKADAAPAFGEVVRLPSQGNASHPVLASSSAGVFTAWTTGGDDSQVRAGLMRLP</sequence>
<organism evidence="3 4">
    <name type="scientific">Luteitalea pratensis</name>
    <dbReference type="NCBI Taxonomy" id="1855912"/>
    <lineage>
        <taxon>Bacteria</taxon>
        <taxon>Pseudomonadati</taxon>
        <taxon>Acidobacteriota</taxon>
        <taxon>Vicinamibacteria</taxon>
        <taxon>Vicinamibacterales</taxon>
        <taxon>Vicinamibacteraceae</taxon>
        <taxon>Luteitalea</taxon>
    </lineage>
</organism>
<dbReference type="RefSeq" id="WP_110171550.1">
    <property type="nucleotide sequence ID" value="NZ_CP015136.1"/>
</dbReference>
<accession>A0A143PPU3</accession>
<dbReference type="Proteomes" id="UP000076079">
    <property type="component" value="Chromosome"/>
</dbReference>
<gene>
    <name evidence="3" type="ORF">LuPra_03065</name>
</gene>
<name>A0A143PPU3_LUTPR</name>
<dbReference type="CDD" id="cd15482">
    <property type="entry name" value="Sialidase_non-viral"/>
    <property type="match status" value="1"/>
</dbReference>
<dbReference type="InterPro" id="IPR036278">
    <property type="entry name" value="Sialidase_sf"/>
</dbReference>
<dbReference type="STRING" id="1855912.LuPra_03065"/>
<evidence type="ECO:0000256" key="1">
    <source>
        <dbReference type="SAM" id="MobiDB-lite"/>
    </source>
</evidence>
<evidence type="ECO:0000313" key="3">
    <source>
        <dbReference type="EMBL" id="AMY09839.1"/>
    </source>
</evidence>
<protein>
    <submittedName>
        <fullName evidence="3">Neuraminidase (Sialidase)</fullName>
    </submittedName>
</protein>
<dbReference type="OrthoDB" id="9764969at2"/>
<dbReference type="SUPFAM" id="SSF50939">
    <property type="entry name" value="Sialidases"/>
    <property type="match status" value="1"/>
</dbReference>